<evidence type="ECO:0000313" key="6">
    <source>
        <dbReference type="EMBL" id="KAF9515298.1"/>
    </source>
</evidence>
<dbReference type="InterPro" id="IPR005532">
    <property type="entry name" value="SUMF_dom"/>
</dbReference>
<name>A0A9P6B099_9AGAM</name>
<feature type="domain" description="Sulfatase-modifying factor enzyme-like" evidence="4">
    <location>
        <begin position="666"/>
        <end position="767"/>
    </location>
</feature>
<dbReference type="GO" id="GO:0008168">
    <property type="term" value="F:methyltransferase activity"/>
    <property type="evidence" value="ECO:0007669"/>
    <property type="project" value="UniProtKB-KW"/>
</dbReference>
<dbReference type="EMBL" id="MU128951">
    <property type="protein sequence ID" value="KAF9515298.1"/>
    <property type="molecule type" value="Genomic_DNA"/>
</dbReference>
<dbReference type="InterPro" id="IPR019257">
    <property type="entry name" value="MeTrfase_dom"/>
</dbReference>
<evidence type="ECO:0000256" key="1">
    <source>
        <dbReference type="ARBA" id="ARBA00022603"/>
    </source>
</evidence>
<evidence type="ECO:0000259" key="5">
    <source>
        <dbReference type="Pfam" id="PF10017"/>
    </source>
</evidence>
<feature type="region of interest" description="Disordered" evidence="3">
    <location>
        <begin position="187"/>
        <end position="217"/>
    </location>
</feature>
<dbReference type="PANTHER" id="PTHR43397:SF1">
    <property type="entry name" value="ERGOTHIONEINE BIOSYNTHESIS PROTEIN 1"/>
    <property type="match status" value="1"/>
</dbReference>
<evidence type="ECO:0000256" key="2">
    <source>
        <dbReference type="ARBA" id="ARBA00022679"/>
    </source>
</evidence>
<keyword evidence="2" id="KW-0808">Transferase</keyword>
<dbReference type="OrthoDB" id="659at2759"/>
<protein>
    <recommendedName>
        <fullName evidence="8">DUF323 domain-containing protein</fullName>
    </recommendedName>
</protein>
<evidence type="ECO:0000313" key="7">
    <source>
        <dbReference type="Proteomes" id="UP000886523"/>
    </source>
</evidence>
<organism evidence="6 7">
    <name type="scientific">Hydnum rufescens UP504</name>
    <dbReference type="NCBI Taxonomy" id="1448309"/>
    <lineage>
        <taxon>Eukaryota</taxon>
        <taxon>Fungi</taxon>
        <taxon>Dikarya</taxon>
        <taxon>Basidiomycota</taxon>
        <taxon>Agaricomycotina</taxon>
        <taxon>Agaricomycetes</taxon>
        <taxon>Cantharellales</taxon>
        <taxon>Hydnaceae</taxon>
        <taxon>Hydnum</taxon>
    </lineage>
</organism>
<dbReference type="Gene3D" id="3.40.50.150">
    <property type="entry name" value="Vaccinia Virus protein VP39"/>
    <property type="match status" value="1"/>
</dbReference>
<dbReference type="AlphaFoldDB" id="A0A9P6B099"/>
<evidence type="ECO:0008006" key="8">
    <source>
        <dbReference type="Google" id="ProtNLM"/>
    </source>
</evidence>
<gene>
    <name evidence="6" type="ORF">BS47DRAFT_1293957</name>
</gene>
<keyword evidence="1" id="KW-0489">Methyltransferase</keyword>
<feature type="domain" description="Histidine-specific methyltransferase SAM-dependent" evidence="5">
    <location>
        <begin position="221"/>
        <end position="394"/>
    </location>
</feature>
<dbReference type="InterPro" id="IPR042095">
    <property type="entry name" value="SUMF_sf"/>
</dbReference>
<dbReference type="Pfam" id="PF10017">
    <property type="entry name" value="Methyltransf_33"/>
    <property type="match status" value="2"/>
</dbReference>
<accession>A0A9P6B099</accession>
<feature type="domain" description="Histidine-specific methyltransferase SAM-dependent" evidence="5">
    <location>
        <begin position="32"/>
        <end position="179"/>
    </location>
</feature>
<dbReference type="PANTHER" id="PTHR43397">
    <property type="entry name" value="ERGOTHIONEINE BIOSYNTHESIS PROTEIN 1"/>
    <property type="match status" value="1"/>
</dbReference>
<dbReference type="InterPro" id="IPR016187">
    <property type="entry name" value="CTDL_fold"/>
</dbReference>
<feature type="domain" description="Sulfatase-modifying factor enzyme-like" evidence="4">
    <location>
        <begin position="804"/>
        <end position="877"/>
    </location>
</feature>
<proteinExistence type="predicted"/>
<reference evidence="6" key="1">
    <citation type="journal article" date="2020" name="Nat. Commun.">
        <title>Large-scale genome sequencing of mycorrhizal fungi provides insights into the early evolution of symbiotic traits.</title>
        <authorList>
            <person name="Miyauchi S."/>
            <person name="Kiss E."/>
            <person name="Kuo A."/>
            <person name="Drula E."/>
            <person name="Kohler A."/>
            <person name="Sanchez-Garcia M."/>
            <person name="Morin E."/>
            <person name="Andreopoulos B."/>
            <person name="Barry K.W."/>
            <person name="Bonito G."/>
            <person name="Buee M."/>
            <person name="Carver A."/>
            <person name="Chen C."/>
            <person name="Cichocki N."/>
            <person name="Clum A."/>
            <person name="Culley D."/>
            <person name="Crous P.W."/>
            <person name="Fauchery L."/>
            <person name="Girlanda M."/>
            <person name="Hayes R.D."/>
            <person name="Keri Z."/>
            <person name="LaButti K."/>
            <person name="Lipzen A."/>
            <person name="Lombard V."/>
            <person name="Magnuson J."/>
            <person name="Maillard F."/>
            <person name="Murat C."/>
            <person name="Nolan M."/>
            <person name="Ohm R.A."/>
            <person name="Pangilinan J."/>
            <person name="Pereira M.F."/>
            <person name="Perotto S."/>
            <person name="Peter M."/>
            <person name="Pfister S."/>
            <person name="Riley R."/>
            <person name="Sitrit Y."/>
            <person name="Stielow J.B."/>
            <person name="Szollosi G."/>
            <person name="Zifcakova L."/>
            <person name="Stursova M."/>
            <person name="Spatafora J.W."/>
            <person name="Tedersoo L."/>
            <person name="Vaario L.M."/>
            <person name="Yamada A."/>
            <person name="Yan M."/>
            <person name="Wang P."/>
            <person name="Xu J."/>
            <person name="Bruns T."/>
            <person name="Baldrian P."/>
            <person name="Vilgalys R."/>
            <person name="Dunand C."/>
            <person name="Henrissat B."/>
            <person name="Grigoriev I.V."/>
            <person name="Hibbett D."/>
            <person name="Nagy L.G."/>
            <person name="Martin F.M."/>
        </authorList>
    </citation>
    <scope>NUCLEOTIDE SEQUENCE</scope>
    <source>
        <strain evidence="6">UP504</strain>
    </source>
</reference>
<evidence type="ECO:0000259" key="4">
    <source>
        <dbReference type="Pfam" id="PF03781"/>
    </source>
</evidence>
<dbReference type="Pfam" id="PF03781">
    <property type="entry name" value="FGE-sulfatase"/>
    <property type="match status" value="2"/>
</dbReference>
<dbReference type="Gene3D" id="3.90.1580.10">
    <property type="entry name" value="paralog of FGE (formylglycine-generating enzyme)"/>
    <property type="match status" value="2"/>
</dbReference>
<comment type="caution">
    <text evidence="6">The sequence shown here is derived from an EMBL/GenBank/DDBJ whole genome shotgun (WGS) entry which is preliminary data.</text>
</comment>
<dbReference type="Proteomes" id="UP000886523">
    <property type="component" value="Unassembled WGS sequence"/>
</dbReference>
<evidence type="ECO:0000256" key="3">
    <source>
        <dbReference type="SAM" id="MobiDB-lite"/>
    </source>
</evidence>
<dbReference type="GO" id="GO:0032259">
    <property type="term" value="P:methylation"/>
    <property type="evidence" value="ECO:0007669"/>
    <property type="project" value="UniProtKB-KW"/>
</dbReference>
<sequence length="880" mass="100131">MDDTLLIRITPDDLNQSARGIKTSLNTSTALQTSILQGLAAEPGKKTLPTTILYDEKGLELYDNITTLARDHYYLFPAEESILKEHAKDVLQAMLGDHHSGGVLLELGSGSLRKTAHLISALSKSHKRGTPSGYTYYALDLTPMSLSRSLHSLNPIVQGNIELRGIVTDYETGLQWIRTGGLRQKRHAHAYDTSRATSPQTARDRPKMSAVTPGSANGKPEDRLHIWFLGSSLGNFSKAESIDFLRSLPLSAGSGDTLLLGLDGRNEKERVERAYNDPEGHTKTFIMNGLHAAATILGIEDDLVDKFEYVGMFNEKIGRHEAYYQAKQSFTLHVPSQVPGESELIHFQEKELVNVEYSYKYSESEAHALFAQSHLRPITRWQDSQSLYSLWLLERTPFSFPLLQRPDISHAYPEIIPESNDRNIHTEPFGSPSRSEFHELWKLWDEITTHMIPDNMLWEKPIDLRHICLFYLGHIPAFLDIQLSKLLDEPHTEPEYFKDIFERGVDPCVDDPTQIHPHSGVPTATEDWPPLPLILQFRDRVRSRVDRLYDSIERGETVDGYYDKITRLGRRLHRVLWMGLEHEGWHAETLLYMLIRRAGTPGGTIPPSRFPRPMWLSMNPNASSSPPPQPSSDRLITLPAQSLTIGHDDFEAEDFHFMPNVPFDHEFGWDNEHPPRSADITRPIKVEKRCVSNEEYAAFLRDPIAGKGRKQPESWIQDDNGLFKVRTLYGPVEFSIAAEWPFISSYDDLEAYARWKGGRIPNEIELRAFMDQYLGAESSNVGFKNWTFIPPEEPDPVLDKRGHNGGVWEWTSTTFDTYDGFTPSTLYPGYSGDFFDGRHNVCLGGSFATIPRIAHRRSVRNFYQHNYPYAWVGGRVVYDA</sequence>
<dbReference type="InterPro" id="IPR029063">
    <property type="entry name" value="SAM-dependent_MTases_sf"/>
</dbReference>
<dbReference type="InterPro" id="IPR051128">
    <property type="entry name" value="EgtD_Methyltrsf_superfamily"/>
</dbReference>
<dbReference type="SUPFAM" id="SSF56436">
    <property type="entry name" value="C-type lectin-like"/>
    <property type="match status" value="1"/>
</dbReference>
<keyword evidence="7" id="KW-1185">Reference proteome</keyword>